<keyword evidence="6" id="KW-0735">Signal-anchor</keyword>
<dbReference type="InterPro" id="IPR050386">
    <property type="entry name" value="Glycosyl_hydrolase_5"/>
</dbReference>
<feature type="domain" description="Glycoside hydrolase family 5" evidence="18">
    <location>
        <begin position="218"/>
        <end position="381"/>
    </location>
</feature>
<feature type="compositionally biased region" description="Low complexity" evidence="16">
    <location>
        <begin position="106"/>
        <end position="115"/>
    </location>
</feature>
<dbReference type="GO" id="GO:0071555">
    <property type="term" value="P:cell wall organization"/>
    <property type="evidence" value="ECO:0007669"/>
    <property type="project" value="UniProtKB-KW"/>
</dbReference>
<evidence type="ECO:0000256" key="13">
    <source>
        <dbReference type="ARBA" id="ARBA00037126"/>
    </source>
</evidence>
<keyword evidence="3" id="KW-1003">Cell membrane</keyword>
<reference evidence="19 20" key="1">
    <citation type="journal article" date="2016" name="Mol. Biol. Evol.">
        <title>Comparative Genomics of Early-Diverging Mushroom-Forming Fungi Provides Insights into the Origins of Lignocellulose Decay Capabilities.</title>
        <authorList>
            <person name="Nagy L.G."/>
            <person name="Riley R."/>
            <person name="Tritt A."/>
            <person name="Adam C."/>
            <person name="Daum C."/>
            <person name="Floudas D."/>
            <person name="Sun H."/>
            <person name="Yadav J.S."/>
            <person name="Pangilinan J."/>
            <person name="Larsson K.H."/>
            <person name="Matsuura K."/>
            <person name="Barry K."/>
            <person name="Labutti K."/>
            <person name="Kuo R."/>
            <person name="Ohm R.A."/>
            <person name="Bhattacharya S.S."/>
            <person name="Shirouzu T."/>
            <person name="Yoshinaga Y."/>
            <person name="Martin F.M."/>
            <person name="Grigoriev I.V."/>
            <person name="Hibbett D.S."/>
        </authorList>
    </citation>
    <scope>NUCLEOTIDE SEQUENCE [LARGE SCALE GENOMIC DNA]</scope>
    <source>
        <strain evidence="19 20">HHB12029</strain>
    </source>
</reference>
<feature type="region of interest" description="Disordered" evidence="16">
    <location>
        <begin position="1"/>
        <end position="22"/>
    </location>
</feature>
<dbReference type="AlphaFoldDB" id="A0A165CCV4"/>
<evidence type="ECO:0000256" key="4">
    <source>
        <dbReference type="ARBA" id="ARBA00022692"/>
    </source>
</evidence>
<dbReference type="EMBL" id="KV426337">
    <property type="protein sequence ID" value="KZV82236.1"/>
    <property type="molecule type" value="Genomic_DNA"/>
</dbReference>
<comment type="function">
    <text evidence="13">Glucosidase involved in the degradation of cellulosic biomass. Active on lichenan.</text>
</comment>
<accession>A0A165CCV4</accession>
<evidence type="ECO:0000256" key="11">
    <source>
        <dbReference type="ARBA" id="ARBA00023316"/>
    </source>
</evidence>
<evidence type="ECO:0000256" key="3">
    <source>
        <dbReference type="ARBA" id="ARBA00022475"/>
    </source>
</evidence>
<evidence type="ECO:0000256" key="8">
    <source>
        <dbReference type="ARBA" id="ARBA00023136"/>
    </source>
</evidence>
<dbReference type="FunCoup" id="A0A165CCV4">
    <property type="interactions" value="27"/>
</dbReference>
<keyword evidence="4 17" id="KW-0812">Transmembrane</keyword>
<dbReference type="InParanoid" id="A0A165CCV4"/>
<dbReference type="Proteomes" id="UP000077266">
    <property type="component" value="Unassembled WGS sequence"/>
</dbReference>
<dbReference type="GO" id="GO:0009986">
    <property type="term" value="C:cell surface"/>
    <property type="evidence" value="ECO:0007669"/>
    <property type="project" value="TreeGrafter"/>
</dbReference>
<evidence type="ECO:0000256" key="16">
    <source>
        <dbReference type="SAM" id="MobiDB-lite"/>
    </source>
</evidence>
<evidence type="ECO:0000313" key="19">
    <source>
        <dbReference type="EMBL" id="KZV82236.1"/>
    </source>
</evidence>
<evidence type="ECO:0000256" key="7">
    <source>
        <dbReference type="ARBA" id="ARBA00022989"/>
    </source>
</evidence>
<dbReference type="EC" id="3.2.1.58" evidence="14"/>
<evidence type="ECO:0000256" key="17">
    <source>
        <dbReference type="SAM" id="Phobius"/>
    </source>
</evidence>
<evidence type="ECO:0000256" key="5">
    <source>
        <dbReference type="ARBA" id="ARBA00022801"/>
    </source>
</evidence>
<protein>
    <recommendedName>
        <fullName evidence="14">glucan 1,3-beta-glucosidase</fullName>
        <ecNumber evidence="14">3.2.1.58</ecNumber>
    </recommendedName>
    <alternativeName>
        <fullName evidence="15">Exo-1,3-beta-glucanase D</fullName>
    </alternativeName>
</protein>
<dbReference type="PANTHER" id="PTHR31297">
    <property type="entry name" value="GLUCAN ENDO-1,6-BETA-GLUCOSIDASE B"/>
    <property type="match status" value="1"/>
</dbReference>
<evidence type="ECO:0000313" key="20">
    <source>
        <dbReference type="Proteomes" id="UP000077266"/>
    </source>
</evidence>
<keyword evidence="5 19" id="KW-0378">Hydrolase</keyword>
<comment type="similarity">
    <text evidence="2">Belongs to the glycosyl hydrolase 5 (cellulase A) family.</text>
</comment>
<comment type="subcellular location">
    <subcellularLocation>
        <location evidence="1">Cell membrane</location>
        <topology evidence="1">Single-pass type II membrane protein</topology>
    </subcellularLocation>
</comment>
<keyword evidence="8 17" id="KW-0472">Membrane</keyword>
<feature type="transmembrane region" description="Helical" evidence="17">
    <location>
        <begin position="66"/>
        <end position="88"/>
    </location>
</feature>
<dbReference type="GO" id="GO:0004338">
    <property type="term" value="F:glucan exo-1,3-beta-glucosidase activity"/>
    <property type="evidence" value="ECO:0007669"/>
    <property type="project" value="UniProtKB-EC"/>
</dbReference>
<proteinExistence type="inferred from homology"/>
<organism evidence="19 20">
    <name type="scientific">Exidia glandulosa HHB12029</name>
    <dbReference type="NCBI Taxonomy" id="1314781"/>
    <lineage>
        <taxon>Eukaryota</taxon>
        <taxon>Fungi</taxon>
        <taxon>Dikarya</taxon>
        <taxon>Basidiomycota</taxon>
        <taxon>Agaricomycotina</taxon>
        <taxon>Agaricomycetes</taxon>
        <taxon>Auriculariales</taxon>
        <taxon>Exidiaceae</taxon>
        <taxon>Exidia</taxon>
    </lineage>
</organism>
<feature type="region of interest" description="Disordered" evidence="16">
    <location>
        <begin position="92"/>
        <end position="121"/>
    </location>
</feature>
<dbReference type="PANTHER" id="PTHR31297:SF34">
    <property type="entry name" value="GLUCAN 1,3-BETA-GLUCOSIDASE 2"/>
    <property type="match status" value="1"/>
</dbReference>
<evidence type="ECO:0000256" key="2">
    <source>
        <dbReference type="ARBA" id="ARBA00005641"/>
    </source>
</evidence>
<keyword evidence="10" id="KW-0326">Glycosidase</keyword>
<evidence type="ECO:0000256" key="12">
    <source>
        <dbReference type="ARBA" id="ARBA00036824"/>
    </source>
</evidence>
<gene>
    <name evidence="19" type="ORF">EXIGLDRAFT_685117</name>
</gene>
<dbReference type="InterPro" id="IPR001547">
    <property type="entry name" value="Glyco_hydro_5"/>
</dbReference>
<dbReference type="Gene3D" id="3.20.20.80">
    <property type="entry name" value="Glycosidases"/>
    <property type="match status" value="1"/>
</dbReference>
<evidence type="ECO:0000256" key="14">
    <source>
        <dbReference type="ARBA" id="ARBA00038929"/>
    </source>
</evidence>
<keyword evidence="9" id="KW-0325">Glycoprotein</keyword>
<dbReference type="GO" id="GO:0005576">
    <property type="term" value="C:extracellular region"/>
    <property type="evidence" value="ECO:0007669"/>
    <property type="project" value="TreeGrafter"/>
</dbReference>
<dbReference type="STRING" id="1314781.A0A165CCV4"/>
<evidence type="ECO:0000256" key="1">
    <source>
        <dbReference type="ARBA" id="ARBA00004401"/>
    </source>
</evidence>
<keyword evidence="20" id="KW-1185">Reference proteome</keyword>
<dbReference type="SUPFAM" id="SSF51445">
    <property type="entry name" value="(Trans)glycosidases"/>
    <property type="match status" value="1"/>
</dbReference>
<evidence type="ECO:0000256" key="15">
    <source>
        <dbReference type="ARBA" id="ARBA00041260"/>
    </source>
</evidence>
<sequence>MASLHPEDPYMKHRGAAYSGHTPTQSVEYIPMHDADASREILMQPQQAAAPAWANTPKRKNQKRRILIIVGALVVLVIIIVVVVYFAAIKPKSKSGSGSGSGSGKSNGTTTGPTKLFIGKDGDTVTKEDGTSFTYKNRHGGIFVIDPQNPYNDGARPQSWTKALNETWKFGEDKIFGVNLGGWLVPEPFIAPALYEKYFDDPSVVGDEWTLSEAMTKDQAGGGLKQMETHYQTFITEEDFAQIAGAGLNWIRLPVGLNAFGTIEGEPFLANTSWTYVLKAFEWARKYGLRINIDLHTLPGSQNSLNHSGKQGRTAWMTSSMGLVNAQRSMNFMRGVAEFISQPEYKNLVPIFGIANEPQGQDQGNMKAFYYEMYKEIRAITGVGEGKGPYISISDGFQGLGAWETYLTGADRLALDWHVYFAFGADNSPVFGDYPKAPCGAWGVPLNHSLGTFGFTYAGEWSLAFNDCGLYIRDFRKDAQTQGCDPTWTDYEKWTPDTKAQFMTFAKTHMEAIANFFFWTWKTGVSSRTGKISAPMWNYQLGLEQGWIPDDPRTATGTCEAAGAGPKEDQYFNGPLKPWQTGGAGADTIAPAATAGLDWPPPALLSLGSPLPTLTATGPVPILPTPTFPPSATVTEAKGWADPQDKTGAYVPVANCKYPDSWNPTENAMTC</sequence>
<name>A0A165CCV4_EXIGL</name>
<evidence type="ECO:0000256" key="10">
    <source>
        <dbReference type="ARBA" id="ARBA00023295"/>
    </source>
</evidence>
<feature type="compositionally biased region" description="Basic and acidic residues" evidence="16">
    <location>
        <begin position="1"/>
        <end position="11"/>
    </location>
</feature>
<comment type="catalytic activity">
    <reaction evidence="12">
        <text>Successive hydrolysis of beta-D-glucose units from the non-reducing ends of (1-&gt;3)-beta-D-glucans, releasing alpha-glucose.</text>
        <dbReference type="EC" id="3.2.1.58"/>
    </reaction>
</comment>
<keyword evidence="11" id="KW-0961">Cell wall biogenesis/degradation</keyword>
<evidence type="ECO:0000256" key="6">
    <source>
        <dbReference type="ARBA" id="ARBA00022968"/>
    </source>
</evidence>
<keyword evidence="7 17" id="KW-1133">Transmembrane helix</keyword>
<dbReference type="OrthoDB" id="62120at2759"/>
<dbReference type="GO" id="GO:0005886">
    <property type="term" value="C:plasma membrane"/>
    <property type="evidence" value="ECO:0007669"/>
    <property type="project" value="UniProtKB-SubCell"/>
</dbReference>
<evidence type="ECO:0000259" key="18">
    <source>
        <dbReference type="Pfam" id="PF00150"/>
    </source>
</evidence>
<dbReference type="GO" id="GO:0009251">
    <property type="term" value="P:glucan catabolic process"/>
    <property type="evidence" value="ECO:0007669"/>
    <property type="project" value="TreeGrafter"/>
</dbReference>
<dbReference type="InterPro" id="IPR017853">
    <property type="entry name" value="GH"/>
</dbReference>
<dbReference type="Pfam" id="PF00150">
    <property type="entry name" value="Cellulase"/>
    <property type="match status" value="1"/>
</dbReference>
<evidence type="ECO:0000256" key="9">
    <source>
        <dbReference type="ARBA" id="ARBA00023180"/>
    </source>
</evidence>